<dbReference type="InterPro" id="IPR002126">
    <property type="entry name" value="Cadherin-like_dom"/>
</dbReference>
<feature type="compositionally biased region" description="Polar residues" evidence="8">
    <location>
        <begin position="678"/>
        <end position="689"/>
    </location>
</feature>
<keyword evidence="6 9" id="KW-0472">Membrane</keyword>
<feature type="compositionally biased region" description="Low complexity" evidence="8">
    <location>
        <begin position="1328"/>
        <end position="1343"/>
    </location>
</feature>
<evidence type="ECO:0000256" key="4">
    <source>
        <dbReference type="ARBA" id="ARBA00022837"/>
    </source>
</evidence>
<evidence type="ECO:0000313" key="13">
    <source>
        <dbReference type="Proteomes" id="UP000683360"/>
    </source>
</evidence>
<dbReference type="SMART" id="SM00112">
    <property type="entry name" value="CA"/>
    <property type="match status" value="7"/>
</dbReference>
<dbReference type="InterPro" id="IPR015919">
    <property type="entry name" value="Cadherin-like_sf"/>
</dbReference>
<dbReference type="OrthoDB" id="6102010at2759"/>
<dbReference type="Gene3D" id="2.60.40.60">
    <property type="entry name" value="Cadherins"/>
    <property type="match status" value="8"/>
</dbReference>
<dbReference type="Proteomes" id="UP000683360">
    <property type="component" value="Unassembled WGS sequence"/>
</dbReference>
<organism evidence="12 13">
    <name type="scientific">Mytilus edulis</name>
    <name type="common">Blue mussel</name>
    <dbReference type="NCBI Taxonomy" id="6550"/>
    <lineage>
        <taxon>Eukaryota</taxon>
        <taxon>Metazoa</taxon>
        <taxon>Spiralia</taxon>
        <taxon>Lophotrochozoa</taxon>
        <taxon>Mollusca</taxon>
        <taxon>Bivalvia</taxon>
        <taxon>Autobranchia</taxon>
        <taxon>Pteriomorphia</taxon>
        <taxon>Mytilida</taxon>
        <taxon>Mytiloidea</taxon>
        <taxon>Mytilidae</taxon>
        <taxon>Mytilinae</taxon>
        <taxon>Mytilus</taxon>
    </lineage>
</organism>
<dbReference type="GO" id="GO:0005886">
    <property type="term" value="C:plasma membrane"/>
    <property type="evidence" value="ECO:0007669"/>
    <property type="project" value="UniProtKB-SubCell"/>
</dbReference>
<dbReference type="PROSITE" id="PS50268">
    <property type="entry name" value="CADHERIN_2"/>
    <property type="match status" value="6"/>
</dbReference>
<feature type="region of interest" description="Disordered" evidence="8">
    <location>
        <begin position="1360"/>
        <end position="1397"/>
    </location>
</feature>
<feature type="compositionally biased region" description="Basic and acidic residues" evidence="8">
    <location>
        <begin position="1368"/>
        <end position="1382"/>
    </location>
</feature>
<feature type="region of interest" description="Disordered" evidence="8">
    <location>
        <begin position="654"/>
        <end position="691"/>
    </location>
</feature>
<sequence>MLFSIVHYILLLAFVWKESLCAAPLFSGLPTERSVGEAETDSRIIYQITATDPDGDAFACSISSIAPTWGEFDVTYNTLISKWTVNTVNPDFDYANTTQFTVTIACDDSNTTPRTGILTVKVIDNDLLKFTNLPVSTTSFDASITGAGTTLYTVSATSASNSGLLSYTISPMTDFSIDASSGKVTNNDHLNRQIASPADLWVTVSDGTIIAEEHLRINMHNVNNVPYWTNLLTPQTITIAEDTASGTLLYSLTSQDNDVGAALSYSMNVNPVTDTTKFSFSTNTLELRLASGQSFDYETRNFYNITFTVDDTMASTTSILYINIQNAHEACYFDQSLYHVTAPEGASGTGSMNPNFVVSDYDGTSTYSYSFLSFNNSNRFAIDASTGIIDYAVHYDIDNSAMPYLVYLTVICTDTTSKTGTSQVEITVTDVNDNAPSFSTASSLLTVNQYTSPGTTIGSAAPTDADSGVNAEFTCSGTSAVSAALTYYQIGSDCGVYLLSSPDGTLAYGTMYTMTITAVDKGSPALTSTSTVDILYKELTTTTVTTTTTANPYNFWDDDGAVAAFSMAIILATLLAVVFLYFCIRCCYTGLCCGPDPCDFCNWCNSRNCNCCQHRNRPTRTITPQEYRNPRRADEFDYYDKNFDSDYESLKNEELRRPRQLNSSSSRVHGLRDYPDFPNSQSAQLTPSNGKMVEPGRAPVIHGLPTSVNVGELEYKGRLIYELTVSDINGDSFVCRKQSVSPSPNNTNVDFRVLIDSANGRYGVYLINQNEGTSTNPNVMFNFDIEQTFDVFVACTDARNTVTNPIPYLRVDIIDNDKVEFTNLPDTVSKDATATLQNDIVYTVQAQNELTTNDNGLSFSISTVPASSSFEIDGNGNILAARNLVLENTTPITIYVTVTDGVIWVKETLRVDLTNMNNIPEITNLKNSPSVHMSELLASNSLIYSLTGSDGDASDTLTYSMNIDPVTDTALFELDTGVSPLQLRLAPGKMFDYEKTQYYNITFTVTDSKATGGPFILNVHVLNENEPCFFDKSTYSLSTNEGAASSISLNPGFIIRDGDGVNQAYSLSFLNGNGSERFTMDASSGLISYATDYDIDNNAMPSTVYLSVKCQDATGETGNASVIIYIHDINDNSPEFGSGDYSFFADQFTGVGSLIGTTTATDIDSGTNAQFTCSYGSTQNAIANTYFTVGSDCSVFFTSRTSLAYDTVIRFTLLAIDKGTPAKTGTTFVNAIYREASTTTISTSTTTTSTTSTTTTTVAPSTGLEDGSIAAIVIGSLVGAVLLGLLLYMLFRWCYTGFCCGPDPCDFARCCQRGDYSSKPGNPYNKQDNPYNKPDNPNNKPYNSMNRDTADEFNYFRDDSDYGSLKNQDMRHSRFSRPERNYPDFPQVGEPQFPRLSPSDARVEMISPKYARGLPAIRY</sequence>
<evidence type="ECO:0000256" key="10">
    <source>
        <dbReference type="SAM" id="SignalP"/>
    </source>
</evidence>
<evidence type="ECO:0000256" key="2">
    <source>
        <dbReference type="ARBA" id="ARBA00022692"/>
    </source>
</evidence>
<feature type="domain" description="Cadherin" evidence="11">
    <location>
        <begin position="109"/>
        <end position="236"/>
    </location>
</feature>
<dbReference type="CDD" id="cd11304">
    <property type="entry name" value="Cadherin_repeat"/>
    <property type="match status" value="9"/>
</dbReference>
<feature type="domain" description="Cadherin" evidence="11">
    <location>
        <begin position="231"/>
        <end position="356"/>
    </location>
</feature>
<comment type="caution">
    <text evidence="12">The sequence shown here is derived from an EMBL/GenBank/DDBJ whole genome shotgun (WGS) entry which is preliminary data.</text>
</comment>
<reference evidence="12" key="1">
    <citation type="submission" date="2021-03" db="EMBL/GenBank/DDBJ databases">
        <authorList>
            <person name="Bekaert M."/>
        </authorList>
    </citation>
    <scope>NUCLEOTIDE SEQUENCE</scope>
</reference>
<dbReference type="GO" id="GO:0005509">
    <property type="term" value="F:calcium ion binding"/>
    <property type="evidence" value="ECO:0007669"/>
    <property type="project" value="UniProtKB-UniRule"/>
</dbReference>
<dbReference type="EMBL" id="CAJPWZ010002098">
    <property type="protein sequence ID" value="CAG2230723.1"/>
    <property type="molecule type" value="Genomic_DNA"/>
</dbReference>
<feature type="domain" description="Cadherin" evidence="11">
    <location>
        <begin position="439"/>
        <end position="554"/>
    </location>
</feature>
<keyword evidence="13" id="KW-1185">Reference proteome</keyword>
<evidence type="ECO:0000313" key="12">
    <source>
        <dbReference type="EMBL" id="CAG2230723.1"/>
    </source>
</evidence>
<keyword evidence="3" id="KW-0677">Repeat</keyword>
<evidence type="ECO:0000256" key="5">
    <source>
        <dbReference type="ARBA" id="ARBA00022989"/>
    </source>
</evidence>
<dbReference type="GO" id="GO:0007156">
    <property type="term" value="P:homophilic cell adhesion via plasma membrane adhesion molecules"/>
    <property type="evidence" value="ECO:0007669"/>
    <property type="project" value="InterPro"/>
</dbReference>
<evidence type="ECO:0000256" key="1">
    <source>
        <dbReference type="ARBA" id="ARBA00004370"/>
    </source>
</evidence>
<dbReference type="SUPFAM" id="SSF49313">
    <property type="entry name" value="Cadherin-like"/>
    <property type="match status" value="6"/>
</dbReference>
<feature type="domain" description="Cadherin" evidence="11">
    <location>
        <begin position="925"/>
        <end position="1029"/>
    </location>
</feature>
<keyword evidence="4 7" id="KW-0106">Calcium</keyword>
<evidence type="ECO:0000259" key="11">
    <source>
        <dbReference type="PROSITE" id="PS50268"/>
    </source>
</evidence>
<proteinExistence type="predicted"/>
<evidence type="ECO:0000256" key="8">
    <source>
        <dbReference type="SAM" id="MobiDB-lite"/>
    </source>
</evidence>
<dbReference type="PROSITE" id="PS00232">
    <property type="entry name" value="CADHERIN_1"/>
    <property type="match status" value="2"/>
</dbReference>
<dbReference type="PANTHER" id="PTHR24026">
    <property type="entry name" value="FAT ATYPICAL CADHERIN-RELATED"/>
    <property type="match status" value="1"/>
</dbReference>
<evidence type="ECO:0000256" key="3">
    <source>
        <dbReference type="ARBA" id="ARBA00022737"/>
    </source>
</evidence>
<feature type="domain" description="Cadherin" evidence="11">
    <location>
        <begin position="334"/>
        <end position="438"/>
    </location>
</feature>
<keyword evidence="10" id="KW-0732">Signal</keyword>
<feature type="region of interest" description="Disordered" evidence="8">
    <location>
        <begin position="1318"/>
        <end position="1348"/>
    </location>
</feature>
<comment type="subcellular location">
    <subcellularLocation>
        <location evidence="1">Membrane</location>
    </subcellularLocation>
</comment>
<feature type="signal peptide" evidence="10">
    <location>
        <begin position="1"/>
        <end position="21"/>
    </location>
</feature>
<keyword evidence="5 9" id="KW-1133">Transmembrane helix</keyword>
<gene>
    <name evidence="12" type="ORF">MEDL_43565</name>
</gene>
<evidence type="ECO:0000256" key="7">
    <source>
        <dbReference type="PROSITE-ProRule" id="PRU00043"/>
    </source>
</evidence>
<name>A0A8S3TB54_MYTED</name>
<feature type="chain" id="PRO_5035746752" description="Cadherin domain-containing protein" evidence="10">
    <location>
        <begin position="22"/>
        <end position="1419"/>
    </location>
</feature>
<feature type="transmembrane region" description="Helical" evidence="9">
    <location>
        <begin position="1269"/>
        <end position="1291"/>
    </location>
</feature>
<dbReference type="PRINTS" id="PR00205">
    <property type="entry name" value="CADHERIN"/>
</dbReference>
<evidence type="ECO:0000256" key="9">
    <source>
        <dbReference type="SAM" id="Phobius"/>
    </source>
</evidence>
<dbReference type="PANTHER" id="PTHR24026:SF126">
    <property type="entry name" value="PROTOCADHERIN FAT 4"/>
    <property type="match status" value="1"/>
</dbReference>
<dbReference type="InterPro" id="IPR020894">
    <property type="entry name" value="Cadherin_CS"/>
</dbReference>
<evidence type="ECO:0000256" key="6">
    <source>
        <dbReference type="ARBA" id="ARBA00023136"/>
    </source>
</evidence>
<protein>
    <recommendedName>
        <fullName evidence="11">Cadherin domain-containing protein</fullName>
    </recommendedName>
</protein>
<feature type="domain" description="Cadherin" evidence="11">
    <location>
        <begin position="1031"/>
        <end position="1136"/>
    </location>
</feature>
<keyword evidence="2 9" id="KW-0812">Transmembrane</keyword>
<accession>A0A8S3TB54</accession>